<protein>
    <submittedName>
        <fullName evidence="1">Uncharacterized protein</fullName>
    </submittedName>
</protein>
<dbReference type="EMBL" id="BMJJ01000008">
    <property type="protein sequence ID" value="GGD27951.1"/>
    <property type="molecule type" value="Genomic_DNA"/>
</dbReference>
<evidence type="ECO:0000313" key="2">
    <source>
        <dbReference type="Proteomes" id="UP000613160"/>
    </source>
</evidence>
<accession>A0A916Y355</accession>
<reference evidence="1" key="1">
    <citation type="journal article" date="2014" name="Int. J. Syst. Evol. Microbiol.">
        <title>Complete genome sequence of Corynebacterium casei LMG S-19264T (=DSM 44701T), isolated from a smear-ripened cheese.</title>
        <authorList>
            <consortium name="US DOE Joint Genome Institute (JGI-PGF)"/>
            <person name="Walter F."/>
            <person name="Albersmeier A."/>
            <person name="Kalinowski J."/>
            <person name="Ruckert C."/>
        </authorList>
    </citation>
    <scope>NUCLEOTIDE SEQUENCE</scope>
    <source>
        <strain evidence="1">CGMCC 1.15493</strain>
    </source>
</reference>
<organism evidence="1 2">
    <name type="scientific">Aureimonas glaciei</name>
    <dbReference type="NCBI Taxonomy" id="1776957"/>
    <lineage>
        <taxon>Bacteria</taxon>
        <taxon>Pseudomonadati</taxon>
        <taxon>Pseudomonadota</taxon>
        <taxon>Alphaproteobacteria</taxon>
        <taxon>Hyphomicrobiales</taxon>
        <taxon>Aurantimonadaceae</taxon>
        <taxon>Aureimonas</taxon>
    </lineage>
</organism>
<evidence type="ECO:0000313" key="1">
    <source>
        <dbReference type="EMBL" id="GGD27951.1"/>
    </source>
</evidence>
<keyword evidence="2" id="KW-1185">Reference proteome</keyword>
<comment type="caution">
    <text evidence="1">The sequence shown here is derived from an EMBL/GenBank/DDBJ whole genome shotgun (WGS) entry which is preliminary data.</text>
</comment>
<dbReference type="AlphaFoldDB" id="A0A916Y355"/>
<sequence>MDALGQLQIAEAAIALKLVEDSPVFGVSTAHVGRLIAVFWRKSPFGIGKIARTTPALLLLLRGPSNRTIR</sequence>
<gene>
    <name evidence="1" type="ORF">GCM10011335_33810</name>
</gene>
<name>A0A916Y355_9HYPH</name>
<reference evidence="1" key="2">
    <citation type="submission" date="2020-09" db="EMBL/GenBank/DDBJ databases">
        <authorList>
            <person name="Sun Q."/>
            <person name="Zhou Y."/>
        </authorList>
    </citation>
    <scope>NUCLEOTIDE SEQUENCE</scope>
    <source>
        <strain evidence="1">CGMCC 1.15493</strain>
    </source>
</reference>
<dbReference type="Proteomes" id="UP000613160">
    <property type="component" value="Unassembled WGS sequence"/>
</dbReference>
<proteinExistence type="predicted"/>